<evidence type="ECO:0000313" key="6">
    <source>
        <dbReference type="EMBL" id="KRL42170.1"/>
    </source>
</evidence>
<feature type="active site" description="Proton acceptor; via imino nitrogen" evidence="3">
    <location>
        <position position="2"/>
    </location>
</feature>
<evidence type="ECO:0000256" key="3">
    <source>
        <dbReference type="PIRSR" id="PIRSR618191-1"/>
    </source>
</evidence>
<evidence type="ECO:0000256" key="4">
    <source>
        <dbReference type="RuleBase" id="RU362032"/>
    </source>
</evidence>
<dbReference type="InterPro" id="IPR014347">
    <property type="entry name" value="Tautomerase/MIF_sf"/>
</dbReference>
<name>A0A0R1QIX9_9LACO</name>
<reference evidence="6 7" key="1">
    <citation type="journal article" date="2015" name="Genome Announc.">
        <title>Expanding the biotechnology potential of lactobacilli through comparative genomics of 213 strains and associated genera.</title>
        <authorList>
            <person name="Sun Z."/>
            <person name="Harris H.M."/>
            <person name="McCann A."/>
            <person name="Guo C."/>
            <person name="Argimon S."/>
            <person name="Zhang W."/>
            <person name="Yang X."/>
            <person name="Jeffery I.B."/>
            <person name="Cooney J.C."/>
            <person name="Kagawa T.F."/>
            <person name="Liu W."/>
            <person name="Song Y."/>
            <person name="Salvetti E."/>
            <person name="Wrobel A."/>
            <person name="Rasinkangas P."/>
            <person name="Parkhill J."/>
            <person name="Rea M.C."/>
            <person name="O'Sullivan O."/>
            <person name="Ritari J."/>
            <person name="Douillard F.P."/>
            <person name="Paul Ross R."/>
            <person name="Yang R."/>
            <person name="Briner A.E."/>
            <person name="Felis G.E."/>
            <person name="de Vos W.M."/>
            <person name="Barrangou R."/>
            <person name="Klaenhammer T.R."/>
            <person name="Caufield P.W."/>
            <person name="Cui Y."/>
            <person name="Zhang H."/>
            <person name="O'Toole P.W."/>
        </authorList>
    </citation>
    <scope>NUCLEOTIDE SEQUENCE [LARGE SCALE GENOMIC DNA]</scope>
    <source>
        <strain evidence="6 7">DSM 13343</strain>
    </source>
</reference>
<dbReference type="PANTHER" id="PTHR35530:SF1">
    <property type="entry name" value="2-HYDROXYMUCONATE TAUTOMERASE"/>
    <property type="match status" value="1"/>
</dbReference>
<evidence type="ECO:0000313" key="7">
    <source>
        <dbReference type="Proteomes" id="UP000051790"/>
    </source>
</evidence>
<dbReference type="OrthoDB" id="5405937at2"/>
<proteinExistence type="inferred from homology"/>
<dbReference type="GO" id="GO:0016853">
    <property type="term" value="F:isomerase activity"/>
    <property type="evidence" value="ECO:0007669"/>
    <property type="project" value="UniProtKB-UniRule"/>
</dbReference>
<comment type="caution">
    <text evidence="6">The sequence shown here is derived from an EMBL/GenBank/DDBJ whole genome shotgun (WGS) entry which is preliminary data.</text>
</comment>
<evidence type="ECO:0000256" key="2">
    <source>
        <dbReference type="ARBA" id="ARBA00023235"/>
    </source>
</evidence>
<keyword evidence="7" id="KW-1185">Reference proteome</keyword>
<gene>
    <name evidence="6" type="ORF">FD01_GL002020</name>
</gene>
<evidence type="ECO:0000259" key="5">
    <source>
        <dbReference type="Pfam" id="PF01361"/>
    </source>
</evidence>
<dbReference type="NCBIfam" id="NF002571">
    <property type="entry name" value="PRK02220.1"/>
    <property type="match status" value="1"/>
</dbReference>
<dbReference type="PATRIC" id="fig|1423769.4.peg.2171"/>
<dbReference type="EC" id="5.3.2.-" evidence="4"/>
<accession>A0A0R1QIX9</accession>
<dbReference type="Proteomes" id="UP000051790">
    <property type="component" value="Unassembled WGS sequence"/>
</dbReference>
<keyword evidence="2 4" id="KW-0413">Isomerase</keyword>
<dbReference type="Gene3D" id="3.30.429.10">
    <property type="entry name" value="Macrophage Migration Inhibitory Factor"/>
    <property type="match status" value="1"/>
</dbReference>
<comment type="similarity">
    <text evidence="1 4">Belongs to the 4-oxalocrotonate tautomerase family.</text>
</comment>
<dbReference type="InterPro" id="IPR018191">
    <property type="entry name" value="4-OT"/>
</dbReference>
<dbReference type="Pfam" id="PF01361">
    <property type="entry name" value="Tautomerase"/>
    <property type="match status" value="1"/>
</dbReference>
<organism evidence="6 7">
    <name type="scientific">Lacticaseibacillus manihotivorans DSM 13343 = JCM 12514</name>
    <dbReference type="NCBI Taxonomy" id="1423769"/>
    <lineage>
        <taxon>Bacteria</taxon>
        <taxon>Bacillati</taxon>
        <taxon>Bacillota</taxon>
        <taxon>Bacilli</taxon>
        <taxon>Lactobacillales</taxon>
        <taxon>Lactobacillaceae</taxon>
        <taxon>Lacticaseibacillus</taxon>
    </lineage>
</organism>
<protein>
    <recommendedName>
        <fullName evidence="4">Tautomerase</fullName>
        <ecNumber evidence="4">5.3.2.-</ecNumber>
    </recommendedName>
</protein>
<sequence>MPLVHIDLIAGRSREQLRQMCADVTEAIAKNTGAPKEHIHIVLNEMAQEHYAVGGVLKADEK</sequence>
<dbReference type="NCBIfam" id="TIGR00013">
    <property type="entry name" value="taut"/>
    <property type="match status" value="1"/>
</dbReference>
<feature type="domain" description="4-oxalocrotonate tautomerase-like" evidence="5">
    <location>
        <begin position="2"/>
        <end position="60"/>
    </location>
</feature>
<dbReference type="RefSeq" id="WP_054716094.1">
    <property type="nucleotide sequence ID" value="NZ_AZEU01000234.1"/>
</dbReference>
<dbReference type="InterPro" id="IPR004370">
    <property type="entry name" value="4-OT-like_dom"/>
</dbReference>
<dbReference type="AlphaFoldDB" id="A0A0R1QIX9"/>
<dbReference type="EMBL" id="AZEU01000234">
    <property type="protein sequence ID" value="KRL42170.1"/>
    <property type="molecule type" value="Genomic_DNA"/>
</dbReference>
<dbReference type="SUPFAM" id="SSF55331">
    <property type="entry name" value="Tautomerase/MIF"/>
    <property type="match status" value="1"/>
</dbReference>
<dbReference type="PANTHER" id="PTHR35530">
    <property type="entry name" value="TAUTOMERASE-RELATED"/>
    <property type="match status" value="1"/>
</dbReference>
<evidence type="ECO:0000256" key="1">
    <source>
        <dbReference type="ARBA" id="ARBA00006723"/>
    </source>
</evidence>